<gene>
    <name evidence="8" type="ORF">OJAV_G00235530</name>
</gene>
<evidence type="ECO:0000256" key="6">
    <source>
        <dbReference type="ARBA" id="ARBA00022918"/>
    </source>
</evidence>
<dbReference type="OrthoDB" id="8947436at2759"/>
<reference evidence="8 9" key="2">
    <citation type="submission" date="2019-01" db="EMBL/GenBank/DDBJ databases">
        <title>A chromosome length genome reference of the Java medaka (oryzias javanicus).</title>
        <authorList>
            <person name="Herpin A."/>
            <person name="Takehana Y."/>
            <person name="Naruse K."/>
            <person name="Ansai S."/>
            <person name="Kawaguchi M."/>
        </authorList>
    </citation>
    <scope>NUCLEOTIDE SEQUENCE [LARGE SCALE GENOMIC DNA]</scope>
    <source>
        <strain evidence="8">RS831</strain>
        <tissue evidence="8">Whole body</tissue>
    </source>
</reference>
<keyword evidence="2" id="KW-0548">Nucleotidyltransferase</keyword>
<keyword evidence="6" id="KW-0695">RNA-directed DNA polymerase</keyword>
<dbReference type="SUPFAM" id="SSF53098">
    <property type="entry name" value="Ribonuclease H-like"/>
    <property type="match status" value="1"/>
</dbReference>
<dbReference type="GO" id="GO:0004523">
    <property type="term" value="F:RNA-DNA hybrid ribonuclease activity"/>
    <property type="evidence" value="ECO:0007669"/>
    <property type="project" value="InterPro"/>
</dbReference>
<keyword evidence="9" id="KW-1185">Reference proteome</keyword>
<proteinExistence type="predicted"/>
<dbReference type="Pfam" id="PF00075">
    <property type="entry name" value="RNase_H"/>
    <property type="match status" value="1"/>
</dbReference>
<protein>
    <recommendedName>
        <fullName evidence="7">RNase H type-1 domain-containing protein</fullName>
    </recommendedName>
</protein>
<dbReference type="InterPro" id="IPR036397">
    <property type="entry name" value="RNaseH_sf"/>
</dbReference>
<evidence type="ECO:0000256" key="4">
    <source>
        <dbReference type="ARBA" id="ARBA00022759"/>
    </source>
</evidence>
<dbReference type="InterPro" id="IPR002156">
    <property type="entry name" value="RNaseH_domain"/>
</dbReference>
<dbReference type="AlphaFoldDB" id="A0A3S2NNK0"/>
<keyword evidence="1" id="KW-0808">Transferase</keyword>
<evidence type="ECO:0000256" key="1">
    <source>
        <dbReference type="ARBA" id="ARBA00022679"/>
    </source>
</evidence>
<evidence type="ECO:0000313" key="9">
    <source>
        <dbReference type="Proteomes" id="UP000283210"/>
    </source>
</evidence>
<name>A0A3S2NNK0_ORYJA</name>
<accession>A0A3S2NNK0</accession>
<dbReference type="InterPro" id="IPR012337">
    <property type="entry name" value="RNaseH-like_sf"/>
</dbReference>
<dbReference type="Gene3D" id="3.30.420.10">
    <property type="entry name" value="Ribonuclease H-like superfamily/Ribonuclease H"/>
    <property type="match status" value="1"/>
</dbReference>
<sequence length="247" mass="26187">MTHGLIYASNGGKMDAIFTVYVLITQSAAEHGHVSLKQENDSASRDPHTGHCRAAYAVCSSQETVESAPLPCHFSAQAAELEALTRACHLAAGKSATIYTDSRYAFGVDHDFGALWRHRGFLKSDGKPILHHNLVSDLLEALLLPSQVAVCKCVAHTNSSDPISIGNGRADAAAKNAALLPPPSAPSSLSALQSLVTPVDIRSWKQADATHTPESWMGPNGKPCLPSAFLPHFVKLTHGLDHVSKGG</sequence>
<dbReference type="GO" id="GO:0003676">
    <property type="term" value="F:nucleic acid binding"/>
    <property type="evidence" value="ECO:0007669"/>
    <property type="project" value="InterPro"/>
</dbReference>
<dbReference type="EMBL" id="ML136679">
    <property type="protein sequence ID" value="RVE55514.1"/>
    <property type="molecule type" value="Genomic_DNA"/>
</dbReference>
<reference evidence="8 9" key="1">
    <citation type="submission" date="2018-11" db="EMBL/GenBank/DDBJ databases">
        <authorList>
            <person name="Lopez-Roques C."/>
            <person name="Donnadieu C."/>
            <person name="Bouchez O."/>
            <person name="Klopp C."/>
            <person name="Cabau C."/>
            <person name="Zahm M."/>
        </authorList>
    </citation>
    <scope>NUCLEOTIDE SEQUENCE [LARGE SCALE GENOMIC DNA]</scope>
    <source>
        <strain evidence="8">RS831</strain>
        <tissue evidence="8">Whole body</tissue>
    </source>
</reference>
<evidence type="ECO:0000256" key="2">
    <source>
        <dbReference type="ARBA" id="ARBA00022695"/>
    </source>
</evidence>
<evidence type="ECO:0000259" key="7">
    <source>
        <dbReference type="PROSITE" id="PS50879"/>
    </source>
</evidence>
<keyword evidence="4" id="KW-0255">Endonuclease</keyword>
<keyword evidence="5" id="KW-0378">Hydrolase</keyword>
<organism evidence="8 9">
    <name type="scientific">Oryzias javanicus</name>
    <name type="common">Javanese ricefish</name>
    <name type="synonym">Aplocheilus javanicus</name>
    <dbReference type="NCBI Taxonomy" id="123683"/>
    <lineage>
        <taxon>Eukaryota</taxon>
        <taxon>Metazoa</taxon>
        <taxon>Chordata</taxon>
        <taxon>Craniata</taxon>
        <taxon>Vertebrata</taxon>
        <taxon>Euteleostomi</taxon>
        <taxon>Actinopterygii</taxon>
        <taxon>Neopterygii</taxon>
        <taxon>Teleostei</taxon>
        <taxon>Neoteleostei</taxon>
        <taxon>Acanthomorphata</taxon>
        <taxon>Ovalentaria</taxon>
        <taxon>Atherinomorphae</taxon>
        <taxon>Beloniformes</taxon>
        <taxon>Adrianichthyidae</taxon>
        <taxon>Oryziinae</taxon>
        <taxon>Oryzias</taxon>
    </lineage>
</organism>
<dbReference type="PROSITE" id="PS50879">
    <property type="entry name" value="RNASE_H_1"/>
    <property type="match status" value="1"/>
</dbReference>
<dbReference type="Proteomes" id="UP000283210">
    <property type="component" value="Unassembled WGS sequence"/>
</dbReference>
<evidence type="ECO:0000313" key="8">
    <source>
        <dbReference type="EMBL" id="RVE55514.1"/>
    </source>
</evidence>
<feature type="domain" description="RNase H type-1" evidence="7">
    <location>
        <begin position="44"/>
        <end position="179"/>
    </location>
</feature>
<keyword evidence="3" id="KW-0540">Nuclease</keyword>
<dbReference type="PANTHER" id="PTHR41694">
    <property type="entry name" value="ENDOGENOUS RETROVIRUS GROUP K MEMBER POL PROTEIN"/>
    <property type="match status" value="1"/>
</dbReference>
<evidence type="ECO:0000256" key="3">
    <source>
        <dbReference type="ARBA" id="ARBA00022722"/>
    </source>
</evidence>
<dbReference type="PANTHER" id="PTHR41694:SF5">
    <property type="entry name" value="RIBONUCLEASE H"/>
    <property type="match status" value="1"/>
</dbReference>
<evidence type="ECO:0000256" key="5">
    <source>
        <dbReference type="ARBA" id="ARBA00022801"/>
    </source>
</evidence>
<dbReference type="GO" id="GO:0003964">
    <property type="term" value="F:RNA-directed DNA polymerase activity"/>
    <property type="evidence" value="ECO:0007669"/>
    <property type="project" value="UniProtKB-KW"/>
</dbReference>